<gene>
    <name evidence="2" type="ORF">SAMN04489867_3419</name>
</gene>
<dbReference type="PROSITE" id="PS51459">
    <property type="entry name" value="FIDO"/>
    <property type="match status" value="1"/>
</dbReference>
<evidence type="ECO:0000313" key="3">
    <source>
        <dbReference type="Proteomes" id="UP000199077"/>
    </source>
</evidence>
<evidence type="ECO:0000313" key="2">
    <source>
        <dbReference type="EMBL" id="SDP67637.1"/>
    </source>
</evidence>
<dbReference type="InterPro" id="IPR003812">
    <property type="entry name" value="Fido"/>
</dbReference>
<proteinExistence type="predicted"/>
<dbReference type="RefSeq" id="WP_091788211.1">
    <property type="nucleotide sequence ID" value="NZ_LT629711.1"/>
</dbReference>
<dbReference type="OrthoDB" id="5241763at2"/>
<dbReference type="STRING" id="443156.SAMN04489867_3419"/>
<dbReference type="InterPro" id="IPR036597">
    <property type="entry name" value="Fido-like_dom_sf"/>
</dbReference>
<feature type="domain" description="Fido" evidence="1">
    <location>
        <begin position="110"/>
        <end position="255"/>
    </location>
</feature>
<dbReference type="SUPFAM" id="SSF140931">
    <property type="entry name" value="Fic-like"/>
    <property type="match status" value="1"/>
</dbReference>
<reference evidence="3" key="1">
    <citation type="submission" date="2016-10" db="EMBL/GenBank/DDBJ databases">
        <authorList>
            <person name="Varghese N."/>
            <person name="Submissions S."/>
        </authorList>
    </citation>
    <scope>NUCLEOTIDE SEQUENCE [LARGE SCALE GENOMIC DNA]</scope>
    <source>
        <strain evidence="3">DSM 22329</strain>
    </source>
</reference>
<dbReference type="EMBL" id="LT629711">
    <property type="protein sequence ID" value="SDP67637.1"/>
    <property type="molecule type" value="Genomic_DNA"/>
</dbReference>
<dbReference type="AlphaFoldDB" id="A0A1H0UN04"/>
<evidence type="ECO:0000259" key="1">
    <source>
        <dbReference type="PROSITE" id="PS51459"/>
    </source>
</evidence>
<dbReference type="Gene3D" id="1.10.3290.10">
    <property type="entry name" value="Fido-like domain"/>
    <property type="match status" value="1"/>
</dbReference>
<dbReference type="Proteomes" id="UP000199077">
    <property type="component" value="Chromosome I"/>
</dbReference>
<sequence>MVDVIASLSALAELPGVPERIAAARDACEQLRWHEALRRRIPEASAESRVRGAQASAALEGATVPLDLVRDVMRGAAQWPLTPDPVELVARGAVTATAESEHVRSLVTRAPLQALARLHVAAAADLLPAEQVGRPRLEGETSAEFRDLGPAPAAGELRERLDLLVAAMTAGAAVPALVVAAVAHAEIATARPFVRANGVVARAVERALLQATGLDPTGVVVSEAGHATQGGPAYLGALAAYGLGTPEGLGLWIGHCADAVVAGAAQGAQICDAVRAGRLT</sequence>
<accession>A0A1H0UN04</accession>
<name>A0A1H0UN04_9MICO</name>
<organism evidence="2 3">
    <name type="scientific">Pedococcus dokdonensis</name>
    <dbReference type="NCBI Taxonomy" id="443156"/>
    <lineage>
        <taxon>Bacteria</taxon>
        <taxon>Bacillati</taxon>
        <taxon>Actinomycetota</taxon>
        <taxon>Actinomycetes</taxon>
        <taxon>Micrococcales</taxon>
        <taxon>Intrasporangiaceae</taxon>
        <taxon>Pedococcus</taxon>
    </lineage>
</organism>
<protein>
    <submittedName>
        <fullName evidence="2">Fic/DOC family protein</fullName>
    </submittedName>
</protein>
<keyword evidence="3" id="KW-1185">Reference proteome</keyword>